<evidence type="ECO:0000256" key="1">
    <source>
        <dbReference type="ARBA" id="ARBA00022670"/>
    </source>
</evidence>
<dbReference type="SMART" id="SM00680">
    <property type="entry name" value="CLIP"/>
    <property type="match status" value="1"/>
</dbReference>
<dbReference type="PROSITE" id="PS51888">
    <property type="entry name" value="CLIP"/>
    <property type="match status" value="1"/>
</dbReference>
<name>A0AAR5P0C7_DENPD</name>
<dbReference type="AlphaFoldDB" id="A0AAR5P0C7"/>
<dbReference type="GO" id="GO:0006508">
    <property type="term" value="P:proteolysis"/>
    <property type="evidence" value="ECO:0007669"/>
    <property type="project" value="UniProtKB-KW"/>
</dbReference>
<dbReference type="Gene3D" id="3.30.1640.30">
    <property type="match status" value="1"/>
</dbReference>
<evidence type="ECO:0000256" key="4">
    <source>
        <dbReference type="ARBA" id="ARBA00022825"/>
    </source>
</evidence>
<dbReference type="GeneID" id="109533431"/>
<sequence>MNLHNRWFVRVVVLAVFVCSTFGKDLPGKCFTPDGKPGACLLLKQCPSVNKLANDYETRITLDTLQFVINSQCNIRGGVLTVCCSFEELDATAEATGNSL</sequence>
<dbReference type="InterPro" id="IPR038565">
    <property type="entry name" value="CLIP_sf"/>
</dbReference>
<reference evidence="9" key="1">
    <citation type="journal article" date="2013" name="Genome Biol.">
        <title>Draft genome of the mountain pine beetle, Dendroctonus ponderosae Hopkins, a major forest pest.</title>
        <authorList>
            <person name="Keeling C.I."/>
            <person name="Yuen M.M."/>
            <person name="Liao N.Y."/>
            <person name="Docking T.R."/>
            <person name="Chan S.K."/>
            <person name="Taylor G.A."/>
            <person name="Palmquist D.L."/>
            <person name="Jackman S.D."/>
            <person name="Nguyen A."/>
            <person name="Li M."/>
            <person name="Henderson H."/>
            <person name="Janes J.K."/>
            <person name="Zhao Y."/>
            <person name="Pandoh P."/>
            <person name="Moore R."/>
            <person name="Sperling F.A."/>
            <person name="Huber D.P."/>
            <person name="Birol I."/>
            <person name="Jones S.J."/>
            <person name="Bohlmann J."/>
        </authorList>
    </citation>
    <scope>NUCLEOTIDE SEQUENCE</scope>
</reference>
<keyword evidence="1" id="KW-0645">Protease</keyword>
<protein>
    <recommendedName>
        <fullName evidence="7">Clip domain-containing protein</fullName>
    </recommendedName>
</protein>
<keyword evidence="3" id="KW-0378">Hydrolase</keyword>
<feature type="chain" id="PRO_5043714578" description="Clip domain-containing protein" evidence="6">
    <location>
        <begin position="24"/>
        <end position="100"/>
    </location>
</feature>
<keyword evidence="2 6" id="KW-0732">Signal</keyword>
<evidence type="ECO:0000313" key="8">
    <source>
        <dbReference type="EnsemblMetazoa" id="XP_019754312.1"/>
    </source>
</evidence>
<dbReference type="EnsemblMetazoa" id="XM_019898753.1">
    <property type="protein sequence ID" value="XP_019754312.1"/>
    <property type="gene ID" value="LOC109533431"/>
</dbReference>
<feature type="domain" description="Clip" evidence="7">
    <location>
        <begin position="29"/>
        <end position="84"/>
    </location>
</feature>
<dbReference type="Pfam" id="PF12032">
    <property type="entry name" value="CLIP"/>
    <property type="match status" value="1"/>
</dbReference>
<dbReference type="KEGG" id="dpa:109533431"/>
<proteinExistence type="predicted"/>
<reference evidence="8" key="2">
    <citation type="submission" date="2024-08" db="UniProtKB">
        <authorList>
            <consortium name="EnsemblMetazoa"/>
        </authorList>
    </citation>
    <scope>IDENTIFICATION</scope>
</reference>
<evidence type="ECO:0000259" key="7">
    <source>
        <dbReference type="PROSITE" id="PS51888"/>
    </source>
</evidence>
<evidence type="ECO:0000256" key="6">
    <source>
        <dbReference type="SAM" id="SignalP"/>
    </source>
</evidence>
<feature type="signal peptide" evidence="6">
    <location>
        <begin position="1"/>
        <end position="23"/>
    </location>
</feature>
<evidence type="ECO:0000313" key="9">
    <source>
        <dbReference type="Proteomes" id="UP000019118"/>
    </source>
</evidence>
<dbReference type="Proteomes" id="UP000019118">
    <property type="component" value="Unassembled WGS sequence"/>
</dbReference>
<dbReference type="InterPro" id="IPR022700">
    <property type="entry name" value="CLIP"/>
</dbReference>
<evidence type="ECO:0000256" key="3">
    <source>
        <dbReference type="ARBA" id="ARBA00022801"/>
    </source>
</evidence>
<dbReference type="GO" id="GO:0008236">
    <property type="term" value="F:serine-type peptidase activity"/>
    <property type="evidence" value="ECO:0007669"/>
    <property type="project" value="UniProtKB-KW"/>
</dbReference>
<evidence type="ECO:0000256" key="5">
    <source>
        <dbReference type="ARBA" id="ARBA00023157"/>
    </source>
</evidence>
<organism evidence="8 9">
    <name type="scientific">Dendroctonus ponderosae</name>
    <name type="common">Mountain pine beetle</name>
    <dbReference type="NCBI Taxonomy" id="77166"/>
    <lineage>
        <taxon>Eukaryota</taxon>
        <taxon>Metazoa</taxon>
        <taxon>Ecdysozoa</taxon>
        <taxon>Arthropoda</taxon>
        <taxon>Hexapoda</taxon>
        <taxon>Insecta</taxon>
        <taxon>Pterygota</taxon>
        <taxon>Neoptera</taxon>
        <taxon>Endopterygota</taxon>
        <taxon>Coleoptera</taxon>
        <taxon>Polyphaga</taxon>
        <taxon>Cucujiformia</taxon>
        <taxon>Curculionidae</taxon>
        <taxon>Scolytinae</taxon>
        <taxon>Dendroctonus</taxon>
    </lineage>
</organism>
<keyword evidence="9" id="KW-1185">Reference proteome</keyword>
<keyword evidence="5" id="KW-1015">Disulfide bond</keyword>
<accession>A0AAR5P0C7</accession>
<keyword evidence="4" id="KW-0720">Serine protease</keyword>
<evidence type="ECO:0000256" key="2">
    <source>
        <dbReference type="ARBA" id="ARBA00022729"/>
    </source>
</evidence>